<evidence type="ECO:0000256" key="7">
    <source>
        <dbReference type="ARBA" id="ARBA00023170"/>
    </source>
</evidence>
<keyword evidence="2" id="KW-0716">Sensory transduction</keyword>
<dbReference type="EMBL" id="CAJQZP010001037">
    <property type="protein sequence ID" value="CAG5011990.1"/>
    <property type="molecule type" value="Genomic_DNA"/>
</dbReference>
<dbReference type="GO" id="GO:0004984">
    <property type="term" value="F:olfactory receptor activity"/>
    <property type="evidence" value="ECO:0007669"/>
    <property type="project" value="InterPro"/>
</dbReference>
<comment type="subcellular location">
    <subcellularLocation>
        <location evidence="1">Membrane</location>
        <topology evidence="1">Multi-pass membrane protein</topology>
    </subcellularLocation>
</comment>
<evidence type="ECO:0000256" key="1">
    <source>
        <dbReference type="ARBA" id="ARBA00004141"/>
    </source>
</evidence>
<evidence type="ECO:0000313" key="10">
    <source>
        <dbReference type="Proteomes" id="UP000691718"/>
    </source>
</evidence>
<evidence type="ECO:0000256" key="4">
    <source>
        <dbReference type="ARBA" id="ARBA00022725"/>
    </source>
</evidence>
<organism evidence="9 10">
    <name type="scientific">Parnassius apollo</name>
    <name type="common">Apollo butterfly</name>
    <name type="synonym">Papilio apollo</name>
    <dbReference type="NCBI Taxonomy" id="110799"/>
    <lineage>
        <taxon>Eukaryota</taxon>
        <taxon>Metazoa</taxon>
        <taxon>Ecdysozoa</taxon>
        <taxon>Arthropoda</taxon>
        <taxon>Hexapoda</taxon>
        <taxon>Insecta</taxon>
        <taxon>Pterygota</taxon>
        <taxon>Neoptera</taxon>
        <taxon>Endopterygota</taxon>
        <taxon>Lepidoptera</taxon>
        <taxon>Glossata</taxon>
        <taxon>Ditrysia</taxon>
        <taxon>Papilionoidea</taxon>
        <taxon>Papilionidae</taxon>
        <taxon>Parnassiinae</taxon>
        <taxon>Parnassini</taxon>
        <taxon>Parnassius</taxon>
        <taxon>Parnassius</taxon>
    </lineage>
</organism>
<keyword evidence="10" id="KW-1185">Reference proteome</keyword>
<keyword evidence="5" id="KW-1133">Transmembrane helix</keyword>
<evidence type="ECO:0000256" key="5">
    <source>
        <dbReference type="ARBA" id="ARBA00022989"/>
    </source>
</evidence>
<evidence type="ECO:0000256" key="8">
    <source>
        <dbReference type="ARBA" id="ARBA00023224"/>
    </source>
</evidence>
<keyword evidence="6" id="KW-0472">Membrane</keyword>
<keyword evidence="8" id="KW-0807">Transducer</keyword>
<dbReference type="GO" id="GO:0005886">
    <property type="term" value="C:plasma membrane"/>
    <property type="evidence" value="ECO:0007669"/>
    <property type="project" value="UniProtKB-SubCell"/>
</dbReference>
<reference evidence="9" key="1">
    <citation type="submission" date="2021-04" db="EMBL/GenBank/DDBJ databases">
        <authorList>
            <person name="Tunstrom K."/>
        </authorList>
    </citation>
    <scope>NUCLEOTIDE SEQUENCE</scope>
</reference>
<keyword evidence="7" id="KW-0675">Receptor</keyword>
<dbReference type="GO" id="GO:0007165">
    <property type="term" value="P:signal transduction"/>
    <property type="evidence" value="ECO:0007669"/>
    <property type="project" value="UniProtKB-KW"/>
</dbReference>
<evidence type="ECO:0000256" key="2">
    <source>
        <dbReference type="ARBA" id="ARBA00022606"/>
    </source>
</evidence>
<comment type="caution">
    <text evidence="9">The sequence shown here is derived from an EMBL/GenBank/DDBJ whole genome shotgun (WGS) entry which is preliminary data.</text>
</comment>
<dbReference type="OrthoDB" id="7634903at2759"/>
<dbReference type="AlphaFoldDB" id="A0A8S3XCN4"/>
<name>A0A8S3XCN4_PARAO</name>
<gene>
    <name evidence="9" type="ORF">PAPOLLO_LOCUS15698</name>
</gene>
<keyword evidence="3" id="KW-0812">Transmembrane</keyword>
<dbReference type="Proteomes" id="UP000691718">
    <property type="component" value="Unassembled WGS sequence"/>
</dbReference>
<proteinExistence type="predicted"/>
<dbReference type="InterPro" id="IPR004117">
    <property type="entry name" value="7tm6_olfct_rcpt"/>
</dbReference>
<accession>A0A8S3XCN4</accession>
<dbReference type="Pfam" id="PF02949">
    <property type="entry name" value="7tm_6"/>
    <property type="match status" value="1"/>
</dbReference>
<evidence type="ECO:0000313" key="9">
    <source>
        <dbReference type="EMBL" id="CAG5011990.1"/>
    </source>
</evidence>
<protein>
    <submittedName>
        <fullName evidence="9">(apollo) hypothetical protein</fullName>
    </submittedName>
</protein>
<keyword evidence="4" id="KW-0552">Olfaction</keyword>
<evidence type="ECO:0000256" key="6">
    <source>
        <dbReference type="ARBA" id="ARBA00023136"/>
    </source>
</evidence>
<dbReference type="GO" id="GO:0005549">
    <property type="term" value="F:odorant binding"/>
    <property type="evidence" value="ECO:0007669"/>
    <property type="project" value="InterPro"/>
</dbReference>
<sequence>MRSEFREIVKKHMRLMRNSKQLSTIFEEFFLIQNLAVSVEMCLNAMMVTMVGLEQKTLLSELIANAAYETSWTSWPLDMQKDLLLLIKVAQKPLSLSAGGVATMSMQTYSQALYNGYSIFAFLNDAVD</sequence>
<evidence type="ECO:0000256" key="3">
    <source>
        <dbReference type="ARBA" id="ARBA00022692"/>
    </source>
</evidence>